<gene>
    <name evidence="1" type="ORF">MNBD_GAMMA18-2100</name>
</gene>
<accession>A0A3B0ZI28</accession>
<proteinExistence type="predicted"/>
<organism evidence="1">
    <name type="scientific">hydrothermal vent metagenome</name>
    <dbReference type="NCBI Taxonomy" id="652676"/>
    <lineage>
        <taxon>unclassified sequences</taxon>
        <taxon>metagenomes</taxon>
        <taxon>ecological metagenomes</taxon>
    </lineage>
</organism>
<protein>
    <submittedName>
        <fullName evidence="1">Uncharacterized protein</fullName>
    </submittedName>
</protein>
<sequence>MVLMKSFQVPYGYEDGFFRRWQRYNGTRFKYLNKRYPIHVRAAEKENSYHSLARNLSHNRKIRERKNSEIST</sequence>
<dbReference type="EMBL" id="UOFP01000234">
    <property type="protein sequence ID" value="VAW88730.1"/>
    <property type="molecule type" value="Genomic_DNA"/>
</dbReference>
<dbReference type="AlphaFoldDB" id="A0A3B0ZI28"/>
<reference evidence="1" key="1">
    <citation type="submission" date="2018-06" db="EMBL/GenBank/DDBJ databases">
        <authorList>
            <person name="Zhirakovskaya E."/>
        </authorList>
    </citation>
    <scope>NUCLEOTIDE SEQUENCE</scope>
</reference>
<evidence type="ECO:0000313" key="1">
    <source>
        <dbReference type="EMBL" id="VAW88730.1"/>
    </source>
</evidence>
<name>A0A3B0ZI28_9ZZZZ</name>